<dbReference type="Pfam" id="PF03354">
    <property type="entry name" value="TerL_ATPase"/>
    <property type="match status" value="1"/>
</dbReference>
<feature type="domain" description="Terminase large subunit-like ATPase" evidence="1">
    <location>
        <begin position="5"/>
        <end position="62"/>
    </location>
</feature>
<accession>W1X9Q7</accession>
<reference evidence="2" key="1">
    <citation type="submission" date="2013-12" db="EMBL/GenBank/DDBJ databases">
        <title>A Varibaculum cambriense genome reconstructed from a premature infant gut community with otherwise low bacterial novelty that shifts toward anaerobic metabolism during the third week of life.</title>
        <authorList>
            <person name="Brown C.T."/>
            <person name="Sharon I."/>
            <person name="Thomas B.C."/>
            <person name="Castelle C.J."/>
            <person name="Morowitz M.J."/>
            <person name="Banfield J.F."/>
        </authorList>
    </citation>
    <scope>NUCLEOTIDE SEQUENCE</scope>
</reference>
<comment type="caution">
    <text evidence="2">The sequence shown here is derived from an EMBL/GenBank/DDBJ whole genome shotgun (WGS) entry which is preliminary data.</text>
</comment>
<dbReference type="PANTHER" id="PTHR41287:SF1">
    <property type="entry name" value="PROTEIN YMFN"/>
    <property type="match status" value="1"/>
</dbReference>
<feature type="non-terminal residue" evidence="2">
    <location>
        <position position="74"/>
    </location>
</feature>
<name>W1X9Q7_9ZZZZ</name>
<evidence type="ECO:0000313" key="2">
    <source>
        <dbReference type="EMBL" id="ETJ26210.1"/>
    </source>
</evidence>
<dbReference type="EMBL" id="AZMM01017482">
    <property type="protein sequence ID" value="ETJ26210.1"/>
    <property type="molecule type" value="Genomic_DNA"/>
</dbReference>
<feature type="non-terminal residue" evidence="2">
    <location>
        <position position="1"/>
    </location>
</feature>
<dbReference type="InterPro" id="IPR005021">
    <property type="entry name" value="Terminase_largesu-like"/>
</dbReference>
<organism evidence="2">
    <name type="scientific">human gut metagenome</name>
    <dbReference type="NCBI Taxonomy" id="408170"/>
    <lineage>
        <taxon>unclassified sequences</taxon>
        <taxon>metagenomes</taxon>
        <taxon>organismal metagenomes</taxon>
    </lineage>
</organism>
<proteinExistence type="predicted"/>
<dbReference type="PANTHER" id="PTHR41287">
    <property type="match status" value="1"/>
</dbReference>
<gene>
    <name evidence="2" type="ORF">Q604_UNBC17482G0001</name>
</gene>
<evidence type="ECO:0000259" key="1">
    <source>
        <dbReference type="Pfam" id="PF03354"/>
    </source>
</evidence>
<dbReference type="InterPro" id="IPR046461">
    <property type="entry name" value="TerL_ATPase"/>
</dbReference>
<dbReference type="AlphaFoldDB" id="W1X9Q7"/>
<protein>
    <recommendedName>
        <fullName evidence="1">Terminase large subunit-like ATPase domain-containing protein</fullName>
    </recommendedName>
</protein>
<sequence length="74" mass="8175">TSRIGFEPYVGVLDEYAASKTDEMLELLASGQGQLDNPLILIISTAGLDLNVPMHTVEYQYASRILDEEIEDDS</sequence>